<gene>
    <name evidence="1" type="ORF">FSB_LOCUS2763</name>
</gene>
<organism evidence="1">
    <name type="scientific">Fagus sylvatica</name>
    <name type="common">Beechnut</name>
    <dbReference type="NCBI Taxonomy" id="28930"/>
    <lineage>
        <taxon>Eukaryota</taxon>
        <taxon>Viridiplantae</taxon>
        <taxon>Streptophyta</taxon>
        <taxon>Embryophyta</taxon>
        <taxon>Tracheophyta</taxon>
        <taxon>Spermatophyta</taxon>
        <taxon>Magnoliopsida</taxon>
        <taxon>eudicotyledons</taxon>
        <taxon>Gunneridae</taxon>
        <taxon>Pentapetalae</taxon>
        <taxon>rosids</taxon>
        <taxon>fabids</taxon>
        <taxon>Fagales</taxon>
        <taxon>Fagaceae</taxon>
        <taxon>Fagus</taxon>
    </lineage>
</organism>
<sequence length="201" mass="22572">MKEVFFFRDSEGFASAISDALRPDPHSSLRPPCPMNGGVKPGHGDWRTCLEKYTLCRDAFEFGYKRIAQISWLNSAWLISRLDGSDLGLAWSDHGSMARITTQWLRGSDLEMVLTWDLSSVARWLGSISAHQNIYPTNGAPRVGTADLVQALVNERHVAERRLKARARLEWLEDVDLELGARRRVIKILKTIVARGGALNV</sequence>
<protein>
    <submittedName>
        <fullName evidence="1">Uncharacterized protein</fullName>
    </submittedName>
</protein>
<dbReference type="AlphaFoldDB" id="A0A2N9EJI6"/>
<name>A0A2N9EJI6_FAGSY</name>
<evidence type="ECO:0000313" key="1">
    <source>
        <dbReference type="EMBL" id="SPC74881.1"/>
    </source>
</evidence>
<reference evidence="1" key="1">
    <citation type="submission" date="2018-02" db="EMBL/GenBank/DDBJ databases">
        <authorList>
            <person name="Cohen D.B."/>
            <person name="Kent A.D."/>
        </authorList>
    </citation>
    <scope>NUCLEOTIDE SEQUENCE</scope>
</reference>
<dbReference type="EMBL" id="OIVN01000132">
    <property type="protein sequence ID" value="SPC74881.1"/>
    <property type="molecule type" value="Genomic_DNA"/>
</dbReference>
<accession>A0A2N9EJI6</accession>
<proteinExistence type="predicted"/>